<name>A0AAV1HYA0_9CHLO</name>
<keyword evidence="4" id="KW-1185">Reference proteome</keyword>
<evidence type="ECO:0000313" key="3">
    <source>
        <dbReference type="EMBL" id="CAK0751030.1"/>
    </source>
</evidence>
<accession>A0AAV1HYA0</accession>
<organism evidence="3 4">
    <name type="scientific">Coccomyxa viridis</name>
    <dbReference type="NCBI Taxonomy" id="1274662"/>
    <lineage>
        <taxon>Eukaryota</taxon>
        <taxon>Viridiplantae</taxon>
        <taxon>Chlorophyta</taxon>
        <taxon>core chlorophytes</taxon>
        <taxon>Trebouxiophyceae</taxon>
        <taxon>Trebouxiophyceae incertae sedis</taxon>
        <taxon>Coccomyxaceae</taxon>
        <taxon>Coccomyxa</taxon>
    </lineage>
</organism>
<comment type="caution">
    <text evidence="3">The sequence shown here is derived from an EMBL/GenBank/DDBJ whole genome shotgun (WGS) entry which is preliminary data.</text>
</comment>
<proteinExistence type="predicted"/>
<feature type="compositionally biased region" description="Basic and acidic residues" evidence="1">
    <location>
        <begin position="47"/>
        <end position="56"/>
    </location>
</feature>
<evidence type="ECO:0000259" key="2">
    <source>
        <dbReference type="PROSITE" id="PS50106"/>
    </source>
</evidence>
<evidence type="ECO:0000256" key="1">
    <source>
        <dbReference type="SAM" id="MobiDB-lite"/>
    </source>
</evidence>
<dbReference type="PROSITE" id="PS50106">
    <property type="entry name" value="PDZ"/>
    <property type="match status" value="1"/>
</dbReference>
<protein>
    <recommendedName>
        <fullName evidence="2">PDZ domain-containing protein</fullName>
    </recommendedName>
</protein>
<dbReference type="SUPFAM" id="SSF50156">
    <property type="entry name" value="PDZ domain-like"/>
    <property type="match status" value="1"/>
</dbReference>
<dbReference type="Gene3D" id="2.30.42.10">
    <property type="match status" value="1"/>
</dbReference>
<evidence type="ECO:0000313" key="4">
    <source>
        <dbReference type="Proteomes" id="UP001314263"/>
    </source>
</evidence>
<dbReference type="InterPro" id="IPR036034">
    <property type="entry name" value="PDZ_sf"/>
</dbReference>
<dbReference type="AlphaFoldDB" id="A0AAV1HYA0"/>
<dbReference type="InterPro" id="IPR001478">
    <property type="entry name" value="PDZ"/>
</dbReference>
<feature type="domain" description="PDZ" evidence="2">
    <location>
        <begin position="62"/>
        <end position="120"/>
    </location>
</feature>
<feature type="region of interest" description="Disordered" evidence="1">
    <location>
        <begin position="46"/>
        <end position="68"/>
    </location>
</feature>
<dbReference type="EMBL" id="CAUYUE010000003">
    <property type="protein sequence ID" value="CAK0751030.1"/>
    <property type="molecule type" value="Genomic_DNA"/>
</dbReference>
<reference evidence="3 4" key="1">
    <citation type="submission" date="2023-10" db="EMBL/GenBank/DDBJ databases">
        <authorList>
            <person name="Maclean D."/>
            <person name="Macfadyen A."/>
        </authorList>
    </citation>
    <scope>NUCLEOTIDE SEQUENCE [LARGE SCALE GENOMIC DNA]</scope>
</reference>
<sequence length="198" mass="22373">MWITRGSGQQDVLSGQTHRSLLRPHCSRCRPITSLRSFGPLRKVTKREKGTWRRASETSTETASVSQEDRTSYRIVQVTLKKPMGLILADSKTSQNVFVEEVIPDGNAEKSGKVQVGDILSRCSATVLKDGREGKYEKEGYGQRLYTNWEKIMFDCEGEDFDTVMKALSSNTERWGIFDVTLELKRYLSQANKPALSS</sequence>
<gene>
    <name evidence="3" type="ORF">CVIRNUC_002036</name>
</gene>
<dbReference type="Proteomes" id="UP001314263">
    <property type="component" value="Unassembled WGS sequence"/>
</dbReference>